<sequence length="1394" mass="152860">MANVVPLKFTAKLICIQTLLDLSGDGDREAAQMMLKQLQTGRYTAVSCGLLRRLVDRHPAKVTNSILSALASTHLRELKLKKCKYVSFTGLKNVLETCPLVTKLDLSECDQFSQPEVFHITSFLRPGITSLSLENCLTVNNTVVQSILLYMKTLQHLNLASCSKLTDTVFLLNENLQLQRETFGQMSQDRYDCALISVDISCTTLTSTAVRHLATLTGPTLKHVNISWTAADTLALLYLSGYGRPAIVHLTLSDPDSDLDGPLKQSLLELKNTLNQLKLGMLRRERSRKGNYVDIPFNETTDRVSLTSSDPQLEVRASPSSSKGHPGVTASLSSTNTDPEAEVFLLSKNTCSEISGKMKTPSQPRDLQNNDKAFKYEDDPEAGHHLQSSDIGAGVNVSEWFPSVNINGVKAESGDNRLPEKSFLNILEEASESDGSVDSTMEEGEDSDTGGSVQSDEILSEIETNGHVDSVMGHLIGGNCVKALASDVTVGLIGGSSAKGQTSDEKVHLIGGTDAEGQTSDETIHLIGGTDAEGQTSDEMIHLIGESDVDDLTSDVTVHVSDDSYSWTVDNCSHNTPDTKLSTDNKTSCCEVCSKLKSNIAKCTESLNGKRNNAKMSAVSRFSYYTSKPNKHSQNSQTSESSKNTQFSGISLNSETSEISQISHINGFSQNILSSDLSCFADSGNPQELTQSVILESKCKAVPPSTIPGSPSDLENGTEERVEMNLIDDDTGITYSVNENVKSVPISETIPASGEESVLPYSDDNLSVFEGATCTRNEGVVFRTSSHGDGMTFDEAVPQQVEPNKTKCDDVMISDETGVPLVMSCVKQDTCSELTTSDSGACADVQYSNRDKSSLSGSGECDIKSNPSVLQRHCQTEEVCGRNPFEPGAFFDLQEQSETGDVLNVSDSASTEKATVMTNSSSDLNDQDVPKACLSDKPNRGCKSLDDQGELEHFSEADENSEVSQSQNTSGYLDESGEYCHSPANPPDHEPKSTNSHKNSENGEIENRTEPHVNFQFYKPDLLSIYFKKIEFENTYKYNGLKCLKMFSTENKNLQKIKISWKDNLKSSMLEELAPLWPNITYISLSDCESLTSQSLVTLATNCKQIQTITLQGVTFIQDFAMIPFITNGCLECLNLAECRITDHTLVIMARNKMDKMKELDLSWCDDTSSVGLDQLFGKCSDTLRKLSIRQLAANDNTLSLIASNFSYLTSLNMSSIDGISDDAVVNLVENIRTLEHVDFSWNLGVSNRSISALLKNCQRLQRADLAGLKTITSEPFLPLISDLRQWRRCQALLRLKLHERSAAAAAADVGSSSDEEYADIFLPHRSTVYATDLNYLNLEFCDQVSDNHLAEISIVSRRESLTIYNYYGELVKPELFVGQGRQWYSNYIPATDE</sequence>
<feature type="region of interest" description="Disordered" evidence="1">
    <location>
        <begin position="626"/>
        <end position="649"/>
    </location>
</feature>
<evidence type="ECO:0000256" key="1">
    <source>
        <dbReference type="SAM" id="MobiDB-lite"/>
    </source>
</evidence>
<dbReference type="OrthoDB" id="10257471at2759"/>
<evidence type="ECO:0000313" key="2">
    <source>
        <dbReference type="EMBL" id="OWF35272.1"/>
    </source>
</evidence>
<dbReference type="SUPFAM" id="SSF52047">
    <property type="entry name" value="RNI-like"/>
    <property type="match status" value="2"/>
</dbReference>
<dbReference type="GO" id="GO:0031146">
    <property type="term" value="P:SCF-dependent proteasomal ubiquitin-dependent protein catabolic process"/>
    <property type="evidence" value="ECO:0007669"/>
    <property type="project" value="TreeGrafter"/>
</dbReference>
<feature type="compositionally biased region" description="Basic and acidic residues" evidence="1">
    <location>
        <begin position="987"/>
        <end position="1008"/>
    </location>
</feature>
<feature type="compositionally biased region" description="Polar residues" evidence="1">
    <location>
        <begin position="962"/>
        <end position="971"/>
    </location>
</feature>
<feature type="region of interest" description="Disordered" evidence="1">
    <location>
        <begin position="901"/>
        <end position="1008"/>
    </location>
</feature>
<feature type="region of interest" description="Disordered" evidence="1">
    <location>
        <begin position="430"/>
        <end position="453"/>
    </location>
</feature>
<protein>
    <submittedName>
        <fullName evidence="2">F-box/LRR-repeat protein 2</fullName>
    </submittedName>
</protein>
<dbReference type="InterPro" id="IPR006553">
    <property type="entry name" value="Leu-rich_rpt_Cys-con_subtyp"/>
</dbReference>
<dbReference type="Gene3D" id="3.80.10.10">
    <property type="entry name" value="Ribonuclease Inhibitor"/>
    <property type="match status" value="3"/>
</dbReference>
<dbReference type="EMBL" id="NEDP02076734">
    <property type="protein sequence ID" value="OWF35272.1"/>
    <property type="molecule type" value="Genomic_DNA"/>
</dbReference>
<dbReference type="SMART" id="SM00367">
    <property type="entry name" value="LRR_CC"/>
    <property type="match status" value="10"/>
</dbReference>
<dbReference type="STRING" id="6573.A0A210PFL1"/>
<dbReference type="GO" id="GO:0019005">
    <property type="term" value="C:SCF ubiquitin ligase complex"/>
    <property type="evidence" value="ECO:0007669"/>
    <property type="project" value="TreeGrafter"/>
</dbReference>
<reference evidence="2 3" key="1">
    <citation type="journal article" date="2017" name="Nat. Ecol. Evol.">
        <title>Scallop genome provides insights into evolution of bilaterian karyotype and development.</title>
        <authorList>
            <person name="Wang S."/>
            <person name="Zhang J."/>
            <person name="Jiao W."/>
            <person name="Li J."/>
            <person name="Xun X."/>
            <person name="Sun Y."/>
            <person name="Guo X."/>
            <person name="Huan P."/>
            <person name="Dong B."/>
            <person name="Zhang L."/>
            <person name="Hu X."/>
            <person name="Sun X."/>
            <person name="Wang J."/>
            <person name="Zhao C."/>
            <person name="Wang Y."/>
            <person name="Wang D."/>
            <person name="Huang X."/>
            <person name="Wang R."/>
            <person name="Lv J."/>
            <person name="Li Y."/>
            <person name="Zhang Z."/>
            <person name="Liu B."/>
            <person name="Lu W."/>
            <person name="Hui Y."/>
            <person name="Liang J."/>
            <person name="Zhou Z."/>
            <person name="Hou R."/>
            <person name="Li X."/>
            <person name="Liu Y."/>
            <person name="Li H."/>
            <person name="Ning X."/>
            <person name="Lin Y."/>
            <person name="Zhao L."/>
            <person name="Xing Q."/>
            <person name="Dou J."/>
            <person name="Li Y."/>
            <person name="Mao J."/>
            <person name="Guo H."/>
            <person name="Dou H."/>
            <person name="Li T."/>
            <person name="Mu C."/>
            <person name="Jiang W."/>
            <person name="Fu Q."/>
            <person name="Fu X."/>
            <person name="Miao Y."/>
            <person name="Liu J."/>
            <person name="Yu Q."/>
            <person name="Li R."/>
            <person name="Liao H."/>
            <person name="Li X."/>
            <person name="Kong Y."/>
            <person name="Jiang Z."/>
            <person name="Chourrout D."/>
            <person name="Li R."/>
            <person name="Bao Z."/>
        </authorList>
    </citation>
    <scope>NUCLEOTIDE SEQUENCE [LARGE SCALE GENOMIC DNA]</scope>
    <source>
        <strain evidence="2 3">PY_sf001</strain>
    </source>
</reference>
<feature type="compositionally biased region" description="Basic and acidic residues" evidence="1">
    <location>
        <begin position="937"/>
        <end position="956"/>
    </location>
</feature>
<dbReference type="InterPro" id="IPR032675">
    <property type="entry name" value="LRR_dom_sf"/>
</dbReference>
<dbReference type="Proteomes" id="UP000242188">
    <property type="component" value="Unassembled WGS sequence"/>
</dbReference>
<evidence type="ECO:0000313" key="3">
    <source>
        <dbReference type="Proteomes" id="UP000242188"/>
    </source>
</evidence>
<comment type="caution">
    <text evidence="2">The sequence shown here is derived from an EMBL/GenBank/DDBJ whole genome shotgun (WGS) entry which is preliminary data.</text>
</comment>
<organism evidence="2 3">
    <name type="scientific">Mizuhopecten yessoensis</name>
    <name type="common">Japanese scallop</name>
    <name type="synonym">Patinopecten yessoensis</name>
    <dbReference type="NCBI Taxonomy" id="6573"/>
    <lineage>
        <taxon>Eukaryota</taxon>
        <taxon>Metazoa</taxon>
        <taxon>Spiralia</taxon>
        <taxon>Lophotrochozoa</taxon>
        <taxon>Mollusca</taxon>
        <taxon>Bivalvia</taxon>
        <taxon>Autobranchia</taxon>
        <taxon>Pteriomorphia</taxon>
        <taxon>Pectinida</taxon>
        <taxon>Pectinoidea</taxon>
        <taxon>Pectinidae</taxon>
        <taxon>Mizuhopecten</taxon>
    </lineage>
</organism>
<dbReference type="PANTHER" id="PTHR13318">
    <property type="entry name" value="PARTNER OF PAIRED, ISOFORM B-RELATED"/>
    <property type="match status" value="1"/>
</dbReference>
<proteinExistence type="predicted"/>
<accession>A0A210PFL1</accession>
<feature type="region of interest" description="Disordered" evidence="1">
    <location>
        <begin position="303"/>
        <end position="336"/>
    </location>
</feature>
<keyword evidence="3" id="KW-1185">Reference proteome</keyword>
<name>A0A210PFL1_MIZYE</name>
<feature type="compositionally biased region" description="Polar residues" evidence="1">
    <location>
        <begin position="901"/>
        <end position="924"/>
    </location>
</feature>
<gene>
    <name evidence="2" type="ORF">KP79_PYT22803</name>
</gene>